<dbReference type="InterPro" id="IPR052069">
    <property type="entry name" value="Ca-reg_mRNA-binding_domain"/>
</dbReference>
<dbReference type="InterPro" id="IPR011129">
    <property type="entry name" value="CSD"/>
</dbReference>
<dbReference type="InterPro" id="IPR012340">
    <property type="entry name" value="NA-bd_OB-fold"/>
</dbReference>
<protein>
    <submittedName>
        <fullName evidence="4">Uncharacterized membrane protein YsdA, DUF1294 family</fullName>
    </submittedName>
</protein>
<evidence type="ECO:0000313" key="5">
    <source>
        <dbReference type="Proteomes" id="UP000198512"/>
    </source>
</evidence>
<accession>A0ABY1BNQ8</accession>
<comment type="caution">
    <text evidence="4">The sequence shown here is derived from an EMBL/GenBank/DDBJ whole genome shotgun (WGS) entry which is preliminary data.</text>
</comment>
<dbReference type="Pfam" id="PF00313">
    <property type="entry name" value="CSD"/>
    <property type="match status" value="1"/>
</dbReference>
<gene>
    <name evidence="4" type="ORF">SAMN05216600_12010</name>
</gene>
<dbReference type="InterPro" id="IPR010718">
    <property type="entry name" value="DUF1294"/>
</dbReference>
<feature type="transmembrane region" description="Helical" evidence="2">
    <location>
        <begin position="192"/>
        <end position="210"/>
    </location>
</feature>
<evidence type="ECO:0000256" key="2">
    <source>
        <dbReference type="SAM" id="Phobius"/>
    </source>
</evidence>
<evidence type="ECO:0000256" key="1">
    <source>
        <dbReference type="ARBA" id="ARBA00022553"/>
    </source>
</evidence>
<keyword evidence="2" id="KW-0472">Membrane</keyword>
<dbReference type="SMART" id="SM00357">
    <property type="entry name" value="CSP"/>
    <property type="match status" value="1"/>
</dbReference>
<name>A0ABY1BNQ8_9PSED</name>
<feature type="transmembrane region" description="Helical" evidence="2">
    <location>
        <begin position="101"/>
        <end position="124"/>
    </location>
</feature>
<proteinExistence type="predicted"/>
<dbReference type="PANTHER" id="PTHR12962">
    <property type="entry name" value="CALCIUM-REGULATED HEAT STABLE PROTEIN CRHSP-24-RELATED"/>
    <property type="match status" value="1"/>
</dbReference>
<evidence type="ECO:0000313" key="4">
    <source>
        <dbReference type="EMBL" id="SER26538.1"/>
    </source>
</evidence>
<dbReference type="CDD" id="cd04458">
    <property type="entry name" value="CSP_CDS"/>
    <property type="match status" value="1"/>
</dbReference>
<organism evidence="4 5">
    <name type="scientific">Pseudomonas cuatrocienegasensis</name>
    <dbReference type="NCBI Taxonomy" id="543360"/>
    <lineage>
        <taxon>Bacteria</taxon>
        <taxon>Pseudomonadati</taxon>
        <taxon>Pseudomonadota</taxon>
        <taxon>Gammaproteobacteria</taxon>
        <taxon>Pseudomonadales</taxon>
        <taxon>Pseudomonadaceae</taxon>
        <taxon>Pseudomonas</taxon>
    </lineage>
</organism>
<sequence length="228" mass="25569">MEVRGHVTRWDDDKGFGFIAPEQGGAAVFAHISAMRDERRPRVGDRVLFVPGAGEGGRPRAQHIRIEGELSLDQPLIRKRPVRAARITSGSPRGRGKPQPVVSACWLVVLACLIVPIAGVWHLAGSLGGPWLLAWYPAMSLISYLQYAHDKRQAQRNGSRVAERSLHLIELAGGWPGALLAQQHLRHKTRKLSYQVTFWLIVLVHQLAWLDARWGGQLLWRWLQPLFG</sequence>
<dbReference type="Gene3D" id="2.40.50.140">
    <property type="entry name" value="Nucleic acid-binding proteins"/>
    <property type="match status" value="1"/>
</dbReference>
<feature type="domain" description="CSD" evidence="3">
    <location>
        <begin position="2"/>
        <end position="66"/>
    </location>
</feature>
<dbReference type="Pfam" id="PF06961">
    <property type="entry name" value="DUF1294"/>
    <property type="match status" value="1"/>
</dbReference>
<keyword evidence="1" id="KW-0597">Phosphoprotein</keyword>
<dbReference type="Proteomes" id="UP000198512">
    <property type="component" value="Unassembled WGS sequence"/>
</dbReference>
<dbReference type="PROSITE" id="PS51857">
    <property type="entry name" value="CSD_2"/>
    <property type="match status" value="1"/>
</dbReference>
<reference evidence="4 5" key="1">
    <citation type="submission" date="2016-10" db="EMBL/GenBank/DDBJ databases">
        <authorList>
            <person name="Varghese N."/>
            <person name="Submissions S."/>
        </authorList>
    </citation>
    <scope>NUCLEOTIDE SEQUENCE [LARGE SCALE GENOMIC DNA]</scope>
    <source>
        <strain evidence="4 5">CIP 109853</strain>
    </source>
</reference>
<dbReference type="PANTHER" id="PTHR12962:SF1">
    <property type="entry name" value="COLD SHOCK DOMAIN-CONTAINING PROTEIN CG9705"/>
    <property type="match status" value="1"/>
</dbReference>
<dbReference type="SUPFAM" id="SSF50249">
    <property type="entry name" value="Nucleic acid-binding proteins"/>
    <property type="match status" value="1"/>
</dbReference>
<keyword evidence="2" id="KW-0812">Transmembrane</keyword>
<dbReference type="EMBL" id="FOFP01000020">
    <property type="protein sequence ID" value="SER26538.1"/>
    <property type="molecule type" value="Genomic_DNA"/>
</dbReference>
<dbReference type="InterPro" id="IPR002059">
    <property type="entry name" value="CSP_DNA-bd"/>
</dbReference>
<keyword evidence="2" id="KW-1133">Transmembrane helix</keyword>
<dbReference type="RefSeq" id="WP_069519737.1">
    <property type="nucleotide sequence ID" value="NZ_FOFP01000020.1"/>
</dbReference>
<evidence type="ECO:0000259" key="3">
    <source>
        <dbReference type="PROSITE" id="PS51857"/>
    </source>
</evidence>
<keyword evidence="5" id="KW-1185">Reference proteome</keyword>
<feature type="transmembrane region" description="Helical" evidence="2">
    <location>
        <begin position="130"/>
        <end position="147"/>
    </location>
</feature>